<dbReference type="InterPro" id="IPR036852">
    <property type="entry name" value="Peptidase_S8/S53_dom_sf"/>
</dbReference>
<feature type="chain" id="PRO_5042578705" evidence="7">
    <location>
        <begin position="17"/>
        <end position="402"/>
    </location>
</feature>
<comment type="caution">
    <text evidence="9">The sequence shown here is derived from an EMBL/GenBank/DDBJ whole genome shotgun (WGS) entry which is preliminary data.</text>
</comment>
<dbReference type="InterPro" id="IPR034193">
    <property type="entry name" value="PCSK9_ProteinaseK-like"/>
</dbReference>
<dbReference type="CDD" id="cd04077">
    <property type="entry name" value="Peptidases_S8_PCSK9_ProteinaseK_like"/>
    <property type="match status" value="1"/>
</dbReference>
<evidence type="ECO:0000256" key="5">
    <source>
        <dbReference type="PROSITE-ProRule" id="PRU01240"/>
    </source>
</evidence>
<dbReference type="InterPro" id="IPR037045">
    <property type="entry name" value="S8pro/Inhibitor_I9_sf"/>
</dbReference>
<dbReference type="PRINTS" id="PR00723">
    <property type="entry name" value="SUBTILISIN"/>
</dbReference>
<evidence type="ECO:0000313" key="9">
    <source>
        <dbReference type="EMBL" id="CAK3989203.1"/>
    </source>
</evidence>
<dbReference type="PANTHER" id="PTHR43806:SF58">
    <property type="entry name" value="ALKALINE PROTEASE 1-RELATED"/>
    <property type="match status" value="1"/>
</dbReference>
<dbReference type="PROSITE" id="PS51892">
    <property type="entry name" value="SUBTILASE"/>
    <property type="match status" value="1"/>
</dbReference>
<dbReference type="FunFam" id="3.40.50.200:FF:000014">
    <property type="entry name" value="Proteinase K"/>
    <property type="match status" value="1"/>
</dbReference>
<dbReference type="Gene3D" id="3.30.70.80">
    <property type="entry name" value="Peptidase S8 propeptide/proteinase inhibitor I9"/>
    <property type="match status" value="1"/>
</dbReference>
<dbReference type="Gene3D" id="3.40.50.200">
    <property type="entry name" value="Peptidase S8/S53 domain"/>
    <property type="match status" value="1"/>
</dbReference>
<gene>
    <name evidence="9" type="ORF">LECACI_7A003923</name>
</gene>
<comment type="similarity">
    <text evidence="1 5 6">Belongs to the peptidase S8 family.</text>
</comment>
<dbReference type="GO" id="GO:0006508">
    <property type="term" value="P:proteolysis"/>
    <property type="evidence" value="ECO:0007669"/>
    <property type="project" value="UniProtKB-KW"/>
</dbReference>
<organism evidence="9 10">
    <name type="scientific">Lecanosticta acicola</name>
    <dbReference type="NCBI Taxonomy" id="111012"/>
    <lineage>
        <taxon>Eukaryota</taxon>
        <taxon>Fungi</taxon>
        <taxon>Dikarya</taxon>
        <taxon>Ascomycota</taxon>
        <taxon>Pezizomycotina</taxon>
        <taxon>Dothideomycetes</taxon>
        <taxon>Dothideomycetidae</taxon>
        <taxon>Mycosphaerellales</taxon>
        <taxon>Mycosphaerellaceae</taxon>
        <taxon>Lecanosticta</taxon>
    </lineage>
</organism>
<evidence type="ECO:0000256" key="6">
    <source>
        <dbReference type="RuleBase" id="RU003355"/>
    </source>
</evidence>
<accession>A0AAI9EAB1</accession>
<evidence type="ECO:0000256" key="4">
    <source>
        <dbReference type="ARBA" id="ARBA00022825"/>
    </source>
</evidence>
<keyword evidence="4 5" id="KW-0720">Serine protease</keyword>
<dbReference type="SUPFAM" id="SSF52743">
    <property type="entry name" value="Subtilisin-like"/>
    <property type="match status" value="1"/>
</dbReference>
<keyword evidence="10" id="KW-1185">Reference proteome</keyword>
<evidence type="ECO:0000259" key="8">
    <source>
        <dbReference type="Pfam" id="PF00082"/>
    </source>
</evidence>
<dbReference type="SUPFAM" id="SSF54897">
    <property type="entry name" value="Protease propeptides/inhibitors"/>
    <property type="match status" value="1"/>
</dbReference>
<evidence type="ECO:0000256" key="1">
    <source>
        <dbReference type="ARBA" id="ARBA00011073"/>
    </source>
</evidence>
<dbReference type="AlphaFoldDB" id="A0AAI9EAB1"/>
<dbReference type="GO" id="GO:0005576">
    <property type="term" value="C:extracellular region"/>
    <property type="evidence" value="ECO:0007669"/>
    <property type="project" value="UniProtKB-ARBA"/>
</dbReference>
<dbReference type="InterPro" id="IPR023827">
    <property type="entry name" value="Peptidase_S8_Asp-AS"/>
</dbReference>
<evidence type="ECO:0000313" key="10">
    <source>
        <dbReference type="Proteomes" id="UP001296104"/>
    </source>
</evidence>
<feature type="signal peptide" evidence="7">
    <location>
        <begin position="1"/>
        <end position="16"/>
    </location>
</feature>
<evidence type="ECO:0000256" key="7">
    <source>
        <dbReference type="SAM" id="SignalP"/>
    </source>
</evidence>
<dbReference type="InterPro" id="IPR023828">
    <property type="entry name" value="Peptidase_S8_Ser-AS"/>
</dbReference>
<dbReference type="GO" id="GO:0004252">
    <property type="term" value="F:serine-type endopeptidase activity"/>
    <property type="evidence" value="ECO:0007669"/>
    <property type="project" value="UniProtKB-UniRule"/>
</dbReference>
<feature type="active site" description="Charge relay system" evidence="5">
    <location>
        <position position="156"/>
    </location>
</feature>
<dbReference type="InterPro" id="IPR000209">
    <property type="entry name" value="Peptidase_S8/S53_dom"/>
</dbReference>
<dbReference type="InterPro" id="IPR022398">
    <property type="entry name" value="Peptidase_S8_His-AS"/>
</dbReference>
<feature type="active site" description="Charge relay system" evidence="5">
    <location>
        <position position="189"/>
    </location>
</feature>
<dbReference type="InterPro" id="IPR050131">
    <property type="entry name" value="Peptidase_S8_subtilisin-like"/>
</dbReference>
<dbReference type="Proteomes" id="UP001296104">
    <property type="component" value="Unassembled WGS sequence"/>
</dbReference>
<reference evidence="9" key="1">
    <citation type="submission" date="2023-11" db="EMBL/GenBank/DDBJ databases">
        <authorList>
            <person name="Alioto T."/>
            <person name="Alioto T."/>
            <person name="Gomez Garrido J."/>
        </authorList>
    </citation>
    <scope>NUCLEOTIDE SEQUENCE</scope>
</reference>
<protein>
    <submittedName>
        <fullName evidence="9">Related to Cuticle-degrading protease</fullName>
    </submittedName>
</protein>
<evidence type="ECO:0000256" key="2">
    <source>
        <dbReference type="ARBA" id="ARBA00022670"/>
    </source>
</evidence>
<dbReference type="Pfam" id="PF00082">
    <property type="entry name" value="Peptidase_S8"/>
    <property type="match status" value="1"/>
</dbReference>
<evidence type="ECO:0000256" key="3">
    <source>
        <dbReference type="ARBA" id="ARBA00022801"/>
    </source>
</evidence>
<feature type="domain" description="Peptidase S8/S53" evidence="8">
    <location>
        <begin position="147"/>
        <end position="359"/>
    </location>
</feature>
<keyword evidence="7" id="KW-0732">Signal</keyword>
<dbReference type="PANTHER" id="PTHR43806">
    <property type="entry name" value="PEPTIDASE S8"/>
    <property type="match status" value="1"/>
</dbReference>
<name>A0AAI9EAB1_9PEZI</name>
<dbReference type="PROSITE" id="PS00137">
    <property type="entry name" value="SUBTILASE_HIS"/>
    <property type="match status" value="1"/>
</dbReference>
<dbReference type="EMBL" id="CAVMBE010000020">
    <property type="protein sequence ID" value="CAK3989203.1"/>
    <property type="molecule type" value="Genomic_DNA"/>
</dbReference>
<dbReference type="InterPro" id="IPR015500">
    <property type="entry name" value="Peptidase_S8_subtilisin-rel"/>
</dbReference>
<keyword evidence="2 5" id="KW-0645">Protease</keyword>
<proteinExistence type="inferred from homology"/>
<sequence length="402" mass="42163">MRYLFTLLAVIPASLALATIDRRQTPDAIPDSWIVTFKQDTAVSDALAKVLALANVKPAYTYDSVAFKGFSFRGTDTNGLLNLLASVGAIQNIEPDRKVYLNAPVDYIEKRARYVSQRNAPWGLARISKRTNDPAVTSYTYDSTYQGRGVYAYVLDTGINFGHQDFGGRAVSGANYINSSLPAQDDNGHGTHVSGIIGGSTYGVAKQVNLIAVKVLDASGVGDYSGVLAAMDWVVNDATSKKRRAVANMSLGSGYYEAVNTAVANAVKAGVFFAIAAGNSNHDAALDSPASTPEACVIGASDNTDTRASFSNFGSLVDIFAPGVNILSTWIGSNTATATLSGTSMATPHAAGVAAFLLGQGVSTTAINLCSLIQSYGTMNVIQNAGVNTTTTLLNNPWPGEK</sequence>
<keyword evidence="3 5" id="KW-0378">Hydrolase</keyword>
<dbReference type="PROSITE" id="PS00136">
    <property type="entry name" value="SUBTILASE_ASP"/>
    <property type="match status" value="1"/>
</dbReference>
<feature type="active site" description="Charge relay system" evidence="5">
    <location>
        <position position="344"/>
    </location>
</feature>
<dbReference type="PROSITE" id="PS00138">
    <property type="entry name" value="SUBTILASE_SER"/>
    <property type="match status" value="1"/>
</dbReference>